<keyword evidence="2" id="KW-1185">Reference proteome</keyword>
<organism evidence="1 2">
    <name type="scientific">Eretmocerus hayati</name>
    <dbReference type="NCBI Taxonomy" id="131215"/>
    <lineage>
        <taxon>Eukaryota</taxon>
        <taxon>Metazoa</taxon>
        <taxon>Ecdysozoa</taxon>
        <taxon>Arthropoda</taxon>
        <taxon>Hexapoda</taxon>
        <taxon>Insecta</taxon>
        <taxon>Pterygota</taxon>
        <taxon>Neoptera</taxon>
        <taxon>Endopterygota</taxon>
        <taxon>Hymenoptera</taxon>
        <taxon>Apocrita</taxon>
        <taxon>Proctotrupomorpha</taxon>
        <taxon>Chalcidoidea</taxon>
        <taxon>Aphelinidae</taxon>
        <taxon>Aphelininae</taxon>
        <taxon>Eretmocerus</taxon>
    </lineage>
</organism>
<comment type="caution">
    <text evidence="1">The sequence shown here is derived from an EMBL/GenBank/DDBJ whole genome shotgun (WGS) entry which is preliminary data.</text>
</comment>
<gene>
    <name evidence="1" type="ORF">QAD02_005902</name>
</gene>
<dbReference type="Proteomes" id="UP001239111">
    <property type="component" value="Chromosome 4"/>
</dbReference>
<name>A0ACC2MZJ9_9HYME</name>
<protein>
    <submittedName>
        <fullName evidence="1">Uncharacterized protein</fullName>
    </submittedName>
</protein>
<accession>A0ACC2MZJ9</accession>
<reference evidence="1" key="1">
    <citation type="submission" date="2023-04" db="EMBL/GenBank/DDBJ databases">
        <title>A chromosome-level genome assembly of the parasitoid wasp Eretmocerus hayati.</title>
        <authorList>
            <person name="Zhong Y."/>
            <person name="Liu S."/>
            <person name="Liu Y."/>
        </authorList>
    </citation>
    <scope>NUCLEOTIDE SEQUENCE</scope>
    <source>
        <strain evidence="1">ZJU_SS_LIU_2023</strain>
    </source>
</reference>
<dbReference type="EMBL" id="CM056744">
    <property type="protein sequence ID" value="KAJ8664240.1"/>
    <property type="molecule type" value="Genomic_DNA"/>
</dbReference>
<sequence length="263" mass="28292">MDRWIGKSAVVTGASSGVGACLVERLVGIGMKVAGLARRRDRLYEMMHRLNGMAKPPASFLAVPCDLSNEDEILAAFEIVERILGPVHVLVNNAAVLAFETIVDGDTATMRKILETNVLAAALCIREASHSMRRHGTAGHVVNINSIGGHEASQVHTPVSLYCASKYALAGMSESVRNELAHLGTGIKVTSVSPGTIRTEMIKTVGVTDDEISKMPILEPTDVVNAIIYALSTPKHVQVNELIITPLKLENPKKVVRIKKTSK</sequence>
<evidence type="ECO:0000313" key="2">
    <source>
        <dbReference type="Proteomes" id="UP001239111"/>
    </source>
</evidence>
<proteinExistence type="predicted"/>
<evidence type="ECO:0000313" key="1">
    <source>
        <dbReference type="EMBL" id="KAJ8664240.1"/>
    </source>
</evidence>